<reference evidence="3" key="2">
    <citation type="submission" date="2021-04" db="EMBL/GenBank/DDBJ databases">
        <authorList>
            <person name="Gilroy R."/>
        </authorList>
    </citation>
    <scope>NUCLEOTIDE SEQUENCE</scope>
    <source>
        <strain evidence="3">ChiGjej1B1-98</strain>
    </source>
</reference>
<dbReference type="InterPro" id="IPR009061">
    <property type="entry name" value="DNA-bd_dom_put_sf"/>
</dbReference>
<dbReference type="EMBL" id="DXDC01000467">
    <property type="protein sequence ID" value="HIY67648.1"/>
    <property type="molecule type" value="Genomic_DNA"/>
</dbReference>
<dbReference type="InterPro" id="IPR047057">
    <property type="entry name" value="MerR_fam"/>
</dbReference>
<reference evidence="3" key="1">
    <citation type="journal article" date="2021" name="PeerJ">
        <title>Extensive microbial diversity within the chicken gut microbiome revealed by metagenomics and culture.</title>
        <authorList>
            <person name="Gilroy R."/>
            <person name="Ravi A."/>
            <person name="Getino M."/>
            <person name="Pursley I."/>
            <person name="Horton D.L."/>
            <person name="Alikhan N.F."/>
            <person name="Baker D."/>
            <person name="Gharbi K."/>
            <person name="Hall N."/>
            <person name="Watson M."/>
            <person name="Adriaenssens E.M."/>
            <person name="Foster-Nyarko E."/>
            <person name="Jarju S."/>
            <person name="Secka A."/>
            <person name="Antonio M."/>
            <person name="Oren A."/>
            <person name="Chaudhuri R.R."/>
            <person name="La Ragione R."/>
            <person name="Hildebrand F."/>
            <person name="Pallen M.J."/>
        </authorList>
    </citation>
    <scope>NUCLEOTIDE SEQUENCE</scope>
    <source>
        <strain evidence="3">ChiGjej1B1-98</strain>
    </source>
</reference>
<evidence type="ECO:0000313" key="3">
    <source>
        <dbReference type="EMBL" id="HIY67648.1"/>
    </source>
</evidence>
<keyword evidence="1" id="KW-0238">DNA-binding</keyword>
<dbReference type="GO" id="GO:0003677">
    <property type="term" value="F:DNA binding"/>
    <property type="evidence" value="ECO:0007669"/>
    <property type="project" value="UniProtKB-KW"/>
</dbReference>
<evidence type="ECO:0000313" key="4">
    <source>
        <dbReference type="Proteomes" id="UP000824005"/>
    </source>
</evidence>
<dbReference type="Proteomes" id="UP000824005">
    <property type="component" value="Unassembled WGS sequence"/>
</dbReference>
<dbReference type="PANTHER" id="PTHR30204">
    <property type="entry name" value="REDOX-CYCLING DRUG-SENSING TRANSCRIPTIONAL ACTIVATOR SOXR"/>
    <property type="match status" value="1"/>
</dbReference>
<sequence>MNAQPARASSGLLSIGQVLQRLSSEFQDLSPSKLRFLEDQGLVTPERTPSGYRKFSAEHVDRIRTVLTLQRDHYLPLKVIRTYLEDVDAGRRPQLPGTNIDVQGRSILTSERRLSRTELMEETGATRQLVLDAQHAGVIPSAEPFNESTVVVTGALVELSRFGIEPRHLRGMRGVAEREAALIEQAVKPLRGKRDTAAKARAAEAATEMASQMQVIRDALSKSALSQLI</sequence>
<dbReference type="GO" id="GO:0003700">
    <property type="term" value="F:DNA-binding transcription factor activity"/>
    <property type="evidence" value="ECO:0007669"/>
    <property type="project" value="InterPro"/>
</dbReference>
<proteinExistence type="predicted"/>
<dbReference type="PROSITE" id="PS50937">
    <property type="entry name" value="HTH_MERR_2"/>
    <property type="match status" value="1"/>
</dbReference>
<dbReference type="Gene3D" id="1.10.1660.10">
    <property type="match status" value="1"/>
</dbReference>
<protein>
    <submittedName>
        <fullName evidence="3">MerR family transcriptional regulator</fullName>
    </submittedName>
</protein>
<dbReference type="SUPFAM" id="SSF46955">
    <property type="entry name" value="Putative DNA-binding domain"/>
    <property type="match status" value="1"/>
</dbReference>
<name>A0A9D1YYM1_9MICO</name>
<evidence type="ECO:0000259" key="2">
    <source>
        <dbReference type="PROSITE" id="PS50937"/>
    </source>
</evidence>
<dbReference type="SMART" id="SM00422">
    <property type="entry name" value="HTH_MERR"/>
    <property type="match status" value="1"/>
</dbReference>
<organism evidence="3 4">
    <name type="scientific">Candidatus Agrococcus pullicola</name>
    <dbReference type="NCBI Taxonomy" id="2838429"/>
    <lineage>
        <taxon>Bacteria</taxon>
        <taxon>Bacillati</taxon>
        <taxon>Actinomycetota</taxon>
        <taxon>Actinomycetes</taxon>
        <taxon>Micrococcales</taxon>
        <taxon>Microbacteriaceae</taxon>
        <taxon>Agrococcus</taxon>
    </lineage>
</organism>
<dbReference type="PANTHER" id="PTHR30204:SF89">
    <property type="entry name" value="HTH MERR-TYPE DOMAIN-CONTAINING PROTEIN"/>
    <property type="match status" value="1"/>
</dbReference>
<comment type="caution">
    <text evidence="3">The sequence shown here is derived from an EMBL/GenBank/DDBJ whole genome shotgun (WGS) entry which is preliminary data.</text>
</comment>
<dbReference type="AlphaFoldDB" id="A0A9D1YYM1"/>
<accession>A0A9D1YYM1</accession>
<gene>
    <name evidence="3" type="ORF">H9830_15390</name>
</gene>
<dbReference type="InterPro" id="IPR000551">
    <property type="entry name" value="MerR-type_HTH_dom"/>
</dbReference>
<dbReference type="CDD" id="cd00592">
    <property type="entry name" value="HTH_MerR-like"/>
    <property type="match status" value="1"/>
</dbReference>
<dbReference type="Pfam" id="PF13411">
    <property type="entry name" value="MerR_1"/>
    <property type="match status" value="1"/>
</dbReference>
<evidence type="ECO:0000256" key="1">
    <source>
        <dbReference type="ARBA" id="ARBA00023125"/>
    </source>
</evidence>
<feature type="domain" description="HTH merR-type" evidence="2">
    <location>
        <begin position="12"/>
        <end position="86"/>
    </location>
</feature>